<feature type="domain" description="Nucleolar 27S pre-rRNA processing Urb2/Npa2 C-terminal" evidence="1">
    <location>
        <begin position="1214"/>
        <end position="1454"/>
    </location>
</feature>
<dbReference type="SUPFAM" id="SSF48371">
    <property type="entry name" value="ARM repeat"/>
    <property type="match status" value="1"/>
</dbReference>
<dbReference type="PANTHER" id="PTHR15682">
    <property type="entry name" value="UNHEALTHY RIBOSOME BIOGENESIS PROTEIN 2 HOMOLOG"/>
    <property type="match status" value="1"/>
</dbReference>
<protein>
    <recommendedName>
        <fullName evidence="1">Nucleolar 27S pre-rRNA processing Urb2/Npa2 C-terminal domain-containing protein</fullName>
    </recommendedName>
</protein>
<reference evidence="2 3" key="3">
    <citation type="journal article" date="2015" name="Genome Announc.">
        <title>Draft Genome Sequence of the Archiascomycetous Yeast Saitoella complicata.</title>
        <authorList>
            <person name="Yamauchi K."/>
            <person name="Kondo S."/>
            <person name="Hamamoto M."/>
            <person name="Takahashi Y."/>
            <person name="Ogura Y."/>
            <person name="Hayashi T."/>
            <person name="Nishida H."/>
        </authorList>
    </citation>
    <scope>NUCLEOTIDE SEQUENCE [LARGE SCALE GENOMIC DNA]</scope>
    <source>
        <strain evidence="2 3">NRRL Y-17804</strain>
    </source>
</reference>
<dbReference type="InterPro" id="IPR052609">
    <property type="entry name" value="Ribosome_Biogenesis_Reg"/>
</dbReference>
<reference evidence="2 3" key="1">
    <citation type="journal article" date="2011" name="J. Gen. Appl. Microbiol.">
        <title>Draft genome sequencing of the enigmatic yeast Saitoella complicata.</title>
        <authorList>
            <person name="Nishida H."/>
            <person name="Hamamoto M."/>
            <person name="Sugiyama J."/>
        </authorList>
    </citation>
    <scope>NUCLEOTIDE SEQUENCE [LARGE SCALE GENOMIC DNA]</scope>
    <source>
        <strain evidence="2 3">NRRL Y-17804</strain>
    </source>
</reference>
<dbReference type="InterPro" id="IPR018849">
    <property type="entry name" value="Urb2/Npa2_C"/>
</dbReference>
<dbReference type="STRING" id="698492.A0A0E9NC58"/>
<dbReference type="Proteomes" id="UP000033140">
    <property type="component" value="Unassembled WGS sequence"/>
</dbReference>
<gene>
    <name evidence="2" type="ORF">G7K_1622-t1</name>
</gene>
<evidence type="ECO:0000313" key="2">
    <source>
        <dbReference type="EMBL" id="GAO47414.1"/>
    </source>
</evidence>
<dbReference type="GO" id="GO:0042254">
    <property type="term" value="P:ribosome biogenesis"/>
    <property type="evidence" value="ECO:0007669"/>
    <property type="project" value="TreeGrafter"/>
</dbReference>
<name>A0A0E9NC58_SAICN</name>
<organism evidence="2 3">
    <name type="scientific">Saitoella complicata (strain BCRC 22490 / CBS 7301 / JCM 7358 / NBRC 10748 / NRRL Y-17804)</name>
    <dbReference type="NCBI Taxonomy" id="698492"/>
    <lineage>
        <taxon>Eukaryota</taxon>
        <taxon>Fungi</taxon>
        <taxon>Dikarya</taxon>
        <taxon>Ascomycota</taxon>
        <taxon>Taphrinomycotina</taxon>
        <taxon>Taphrinomycotina incertae sedis</taxon>
        <taxon>Saitoella</taxon>
    </lineage>
</organism>
<evidence type="ECO:0000313" key="3">
    <source>
        <dbReference type="Proteomes" id="UP000033140"/>
    </source>
</evidence>
<comment type="caution">
    <text evidence="2">The sequence shown here is derived from an EMBL/GenBank/DDBJ whole genome shotgun (WGS) entry which is preliminary data.</text>
</comment>
<accession>A0A0E9NC58</accession>
<dbReference type="EMBL" id="BACD03000009">
    <property type="protein sequence ID" value="GAO47414.1"/>
    <property type="molecule type" value="Genomic_DNA"/>
</dbReference>
<dbReference type="InterPro" id="IPR016024">
    <property type="entry name" value="ARM-type_fold"/>
</dbReference>
<dbReference type="GO" id="GO:0005730">
    <property type="term" value="C:nucleolus"/>
    <property type="evidence" value="ECO:0007669"/>
    <property type="project" value="TreeGrafter"/>
</dbReference>
<dbReference type="OMA" id="LMHDSNK"/>
<proteinExistence type="predicted"/>
<reference evidence="2 3" key="2">
    <citation type="journal article" date="2014" name="J. Gen. Appl. Microbiol.">
        <title>The early diverging ascomycetous budding yeast Saitoella complicata has three histone deacetylases belonging to the Clr6, Hos2, and Rpd3 lineages.</title>
        <authorList>
            <person name="Nishida H."/>
            <person name="Matsumoto T."/>
            <person name="Kondo S."/>
            <person name="Hamamoto M."/>
            <person name="Yoshikawa H."/>
        </authorList>
    </citation>
    <scope>NUCLEOTIDE SEQUENCE [LARGE SCALE GENOMIC DNA]</scope>
    <source>
        <strain evidence="2 3">NRRL Y-17804</strain>
    </source>
</reference>
<evidence type="ECO:0000259" key="1">
    <source>
        <dbReference type="Pfam" id="PF10441"/>
    </source>
</evidence>
<dbReference type="PANTHER" id="PTHR15682:SF2">
    <property type="entry name" value="UNHEALTHY RIBOSOME BIOGENESIS PROTEIN 2 HOMOLOG"/>
    <property type="match status" value="1"/>
</dbReference>
<dbReference type="Pfam" id="PF10441">
    <property type="entry name" value="Urb2"/>
    <property type="match status" value="1"/>
</dbReference>
<keyword evidence="3" id="KW-1185">Reference proteome</keyword>
<sequence length="1454" mass="159321">MKPTDDLYEWRSRAAIDRVYARRAEVVASLYEGCSYKGARMPGLSLDRPLETAESVTRHLRDRSVPIEDQLVYANRLFTNDINVFLPRKEEFLLEWIFDRLCEDGVGGKSFSASKSGKKARLLEESWVFVADVFQHEMVSDSARVIVFRKAPFIAFISSVLNELTTLTFEEVAKLCPVLQRALSILYGGASPVTSRSGIDSGITLYANLLSLCAKYPDSEAVDVLGDEVESLFRTSLYGQANQKKIFQSFSQKCLLPSLALLGNPTLTSWKRSTLSNAISSHIFAPEALYDFSAADTSKPTAGFGAVTSLITSATSGRSEILAAIPDLLNIALQSLRKDTGLSTRQISLSATKISDLAYHIFASLISTAEALRGDDIQVWTAVLDLLRRFSAQEGQGGAGIGDERLTIRLSEIVKQTLQLLGTGDDELKVIAYRVTSAVLDLDFDTVLDSAEQLYPLLAAPASPTVTEAALSTISDLIKAHTTARDLGGFATAWEEALRQNGMDGPLGTQEAIEAFAKAVAGRGMSAGQIKALIEELTDKLAEGRGVKSVGSPDRSKRRRVSGVEGSANDAAFVPLLAVLSGVRSDEIAARILPTLKDLYERVLSVNWGVWTAKVHYVACDVSEAYLLSTVSTDVTNAMRECMNQGTECLFWALQVLFKYRESVELIEDASVRGSVEEAFQFAMIQVADIIEKGKSDEHWDGKLKTLSKDNLPVAIVSLLTGRWLTVVNAALPKSKQENLFRQIRALIRESIVADQATLTGSYATLEKSMLGSAIFFEQEAVKDVYVDEVLRDLSLGGKFNTDVESIRTACTSGSSVELDRSLLATALSAIHSLALFPLECLKRGPRARALDLLLQVDACCLCNSSSEPVAYACVRDGRQLMLRLFEVPNMSSFLATESASLSYLFLSLDAITSEDVVKCTQSIGRTMIGQIAAEKSLEKGKDFVRVLLVDAEDKTYMYGANVTSRFSEWLDQVETKTKFTLDGWVVMAETLTLAFQAEDNSGFLDASAVDNIKTIASGLLSLLGSLLEKLTLVEDQTRAVEKLAGSADLLRCFTELVLNVNNVKAIYDYEALTKALLSLAGRTLNVVEGTREPQTDILRLACMLSHNAASAAAVMSFYIVLAPQADLSRNLQRMSEHLTVQDLAAVTSELASTCWSGDVAIEQRRAALAALRSFCHSFKQDVEAAPSSVLPNVVSGFCKNVVEAGHAGLFVDAVRLLETVVREKAWAVSQYNLDQILSTVTLCASPAGPEFEKSDKTPDEIFMALTNVMSCVLQHHRHRLSGRYHVIVGAFQALLHAFVRRQAVHRRGRTADGVARQPKWLVHHSEACSVFSARAYARLLSTWVDPTAAQLRQDTRVKNIRHHLTSASASASKAVAKHIAWLFVEFVSVQLHHPHITIASDVRDVLMSGMYSLFDICGQHEREMVAAALDASGRGIFQKMYEDWKRFGQWVEK</sequence>